<comment type="caution">
    <text evidence="4">The sequence shown here is derived from an EMBL/GenBank/DDBJ whole genome shotgun (WGS) entry which is preliminary data.</text>
</comment>
<evidence type="ECO:0000259" key="3">
    <source>
        <dbReference type="PROSITE" id="PS50015"/>
    </source>
</evidence>
<name>A0A9P1MUZ8_9PELO</name>
<evidence type="ECO:0000256" key="1">
    <source>
        <dbReference type="ARBA" id="ARBA00023157"/>
    </source>
</evidence>
<keyword evidence="5" id="KW-1185">Reference proteome</keyword>
<dbReference type="EMBL" id="CANHGI010000002">
    <property type="protein sequence ID" value="CAI5441174.1"/>
    <property type="molecule type" value="Genomic_DNA"/>
</dbReference>
<feature type="signal peptide" evidence="2">
    <location>
        <begin position="1"/>
        <end position="20"/>
    </location>
</feature>
<protein>
    <recommendedName>
        <fullName evidence="3">Saposin B-type domain-containing protein</fullName>
    </recommendedName>
</protein>
<accession>A0A9P1MUZ8</accession>
<evidence type="ECO:0000313" key="5">
    <source>
        <dbReference type="Proteomes" id="UP001152747"/>
    </source>
</evidence>
<dbReference type="OrthoDB" id="5855822at2759"/>
<sequence>MNNLLLFLGFSILFISPVLTAATKPTTSPKKTSGGNGLDEISGDTNLELFKKYRCRVCEDIMVDNLELVDGELIINEKVAVKICETFMTKVLHNQLGGVVCKTVVRSKLDEIIRGLVSTESEVKMGKLICTRAHLCEK</sequence>
<dbReference type="PROSITE" id="PS50015">
    <property type="entry name" value="SAP_B"/>
    <property type="match status" value="1"/>
</dbReference>
<gene>
    <name evidence="4" type="ORF">CAMP_LOCUS3811</name>
</gene>
<evidence type="ECO:0000313" key="4">
    <source>
        <dbReference type="EMBL" id="CAI5441174.1"/>
    </source>
</evidence>
<evidence type="ECO:0000256" key="2">
    <source>
        <dbReference type="SAM" id="SignalP"/>
    </source>
</evidence>
<dbReference type="AlphaFoldDB" id="A0A9P1MUZ8"/>
<reference evidence="4" key="1">
    <citation type="submission" date="2022-11" db="EMBL/GenBank/DDBJ databases">
        <authorList>
            <person name="Kikuchi T."/>
        </authorList>
    </citation>
    <scope>NUCLEOTIDE SEQUENCE</scope>
    <source>
        <strain evidence="4">PS1010</strain>
    </source>
</reference>
<keyword evidence="1" id="KW-1015">Disulfide bond</keyword>
<dbReference type="InterPro" id="IPR008139">
    <property type="entry name" value="SaposinB_dom"/>
</dbReference>
<proteinExistence type="predicted"/>
<organism evidence="4 5">
    <name type="scientific">Caenorhabditis angaria</name>
    <dbReference type="NCBI Taxonomy" id="860376"/>
    <lineage>
        <taxon>Eukaryota</taxon>
        <taxon>Metazoa</taxon>
        <taxon>Ecdysozoa</taxon>
        <taxon>Nematoda</taxon>
        <taxon>Chromadorea</taxon>
        <taxon>Rhabditida</taxon>
        <taxon>Rhabditina</taxon>
        <taxon>Rhabditomorpha</taxon>
        <taxon>Rhabditoidea</taxon>
        <taxon>Rhabditidae</taxon>
        <taxon>Peloderinae</taxon>
        <taxon>Caenorhabditis</taxon>
    </lineage>
</organism>
<dbReference type="Proteomes" id="UP001152747">
    <property type="component" value="Unassembled WGS sequence"/>
</dbReference>
<feature type="domain" description="Saposin B-type" evidence="3">
    <location>
        <begin position="51"/>
        <end position="138"/>
    </location>
</feature>
<keyword evidence="2" id="KW-0732">Signal</keyword>
<feature type="chain" id="PRO_5040488391" description="Saposin B-type domain-containing protein" evidence="2">
    <location>
        <begin position="21"/>
        <end position="138"/>
    </location>
</feature>